<dbReference type="InterPro" id="IPR013154">
    <property type="entry name" value="ADH-like_N"/>
</dbReference>
<keyword evidence="3" id="KW-0479">Metal-binding</keyword>
<evidence type="ECO:0000256" key="3">
    <source>
        <dbReference type="ARBA" id="ARBA00022723"/>
    </source>
</evidence>
<evidence type="ECO:0000256" key="5">
    <source>
        <dbReference type="ARBA" id="ARBA00023002"/>
    </source>
</evidence>
<dbReference type="GO" id="GO:0046872">
    <property type="term" value="F:metal ion binding"/>
    <property type="evidence" value="ECO:0007669"/>
    <property type="project" value="UniProtKB-KW"/>
</dbReference>
<evidence type="ECO:0000256" key="2">
    <source>
        <dbReference type="ARBA" id="ARBA00008072"/>
    </source>
</evidence>
<evidence type="ECO:0000256" key="4">
    <source>
        <dbReference type="ARBA" id="ARBA00022833"/>
    </source>
</evidence>
<gene>
    <name evidence="7" type="ORF">CIT25_08625</name>
</gene>
<name>A0AB36RCQ6_9HYPH</name>
<dbReference type="Gene3D" id="3.90.180.10">
    <property type="entry name" value="Medium-chain alcohol dehydrogenases, catalytic domain"/>
    <property type="match status" value="2"/>
</dbReference>
<dbReference type="InterPro" id="IPR011032">
    <property type="entry name" value="GroES-like_sf"/>
</dbReference>
<dbReference type="SUPFAM" id="SSF50129">
    <property type="entry name" value="GroES-like"/>
    <property type="match status" value="1"/>
</dbReference>
<dbReference type="PANTHER" id="PTHR43350:SF17">
    <property type="entry name" value="NAD-DEPENDENT ALCOHOL DEHYDROGENASE"/>
    <property type="match status" value="1"/>
</dbReference>
<evidence type="ECO:0000313" key="7">
    <source>
        <dbReference type="EMBL" id="PAQ02677.1"/>
    </source>
</evidence>
<sequence length="354" mass="37723">MFSGDRISLTGSKSHLALVRPSGMGAPRLEQVRTPVALPGDFVCRTLIAGVCGTDLQILRGVRDDPARILGHEGVAVVEEVAAKADQRWLGATIAVNPTPDWGTAELGHTLDGMMQQRFLVPARLRSLVVSSPAELAADLAILAEPLASVLTCGGILKRVAEPIRVLVVGRGTIGQLLRIALKTACASVRDVVVIGTKETAGVENGAFDTVILCSSRQDVAAALSIGLDSLCDGGILHLFGGLPSEGRDPRLPGVNLSEIRARNTGGRVGWPLAEQCQTTIGHKRVAITGHRGSSNAMLTRAMLELSARPNTYRPLLTIVTNPEEAIHTLRDAVGYPPVRSWTKLGIDFRRWRT</sequence>
<organism evidence="7 8">
    <name type="scientific">Mesorhizobium mediterraneum</name>
    <dbReference type="NCBI Taxonomy" id="43617"/>
    <lineage>
        <taxon>Bacteria</taxon>
        <taxon>Pseudomonadati</taxon>
        <taxon>Pseudomonadota</taxon>
        <taxon>Alphaproteobacteria</taxon>
        <taxon>Hyphomicrobiales</taxon>
        <taxon>Phyllobacteriaceae</taxon>
        <taxon>Mesorhizobium</taxon>
    </lineage>
</organism>
<dbReference type="Pfam" id="PF08240">
    <property type="entry name" value="ADH_N"/>
    <property type="match status" value="1"/>
</dbReference>
<accession>A0AB36RCQ6</accession>
<keyword evidence="5" id="KW-0560">Oxidoreductase</keyword>
<evidence type="ECO:0000259" key="6">
    <source>
        <dbReference type="Pfam" id="PF08240"/>
    </source>
</evidence>
<evidence type="ECO:0000256" key="1">
    <source>
        <dbReference type="ARBA" id="ARBA00001947"/>
    </source>
</evidence>
<keyword evidence="4" id="KW-0862">Zinc</keyword>
<dbReference type="Proteomes" id="UP000216215">
    <property type="component" value="Unassembled WGS sequence"/>
</dbReference>
<comment type="caution">
    <text evidence="7">The sequence shown here is derived from an EMBL/GenBank/DDBJ whole genome shotgun (WGS) entry which is preliminary data.</text>
</comment>
<protein>
    <submittedName>
        <fullName evidence="7">Cyclitol dehydrogenase</fullName>
    </submittedName>
</protein>
<comment type="similarity">
    <text evidence="2">Belongs to the zinc-containing alcohol dehydrogenase family.</text>
</comment>
<dbReference type="PANTHER" id="PTHR43350">
    <property type="entry name" value="NAD-DEPENDENT ALCOHOL DEHYDROGENASE"/>
    <property type="match status" value="1"/>
</dbReference>
<reference evidence="8" key="1">
    <citation type="submission" date="2017-08" db="EMBL/GenBank/DDBJ databases">
        <title>Mesorhizobium wenxinae sp. nov., a novel rhizobial species isolated from root nodules of chickpea (Cicer arietinum L.).</title>
        <authorList>
            <person name="Zhang J."/>
        </authorList>
    </citation>
    <scope>NUCLEOTIDE SEQUENCE [LARGE SCALE GENOMIC DNA]</scope>
    <source>
        <strain evidence="8">USDA 3392</strain>
    </source>
</reference>
<proteinExistence type="inferred from homology"/>
<dbReference type="GO" id="GO:0016491">
    <property type="term" value="F:oxidoreductase activity"/>
    <property type="evidence" value="ECO:0007669"/>
    <property type="project" value="UniProtKB-KW"/>
</dbReference>
<dbReference type="AlphaFoldDB" id="A0AB36RCQ6"/>
<feature type="domain" description="Alcohol dehydrogenase-like N-terminal" evidence="6">
    <location>
        <begin position="39"/>
        <end position="124"/>
    </location>
</feature>
<dbReference type="Gene3D" id="3.40.50.720">
    <property type="entry name" value="NAD(P)-binding Rossmann-like Domain"/>
    <property type="match status" value="1"/>
</dbReference>
<keyword evidence="8" id="KW-1185">Reference proteome</keyword>
<dbReference type="EMBL" id="NPKI01000012">
    <property type="protein sequence ID" value="PAQ02677.1"/>
    <property type="molecule type" value="Genomic_DNA"/>
</dbReference>
<evidence type="ECO:0000313" key="8">
    <source>
        <dbReference type="Proteomes" id="UP000216215"/>
    </source>
</evidence>
<comment type="cofactor">
    <cofactor evidence="1">
        <name>Zn(2+)</name>
        <dbReference type="ChEBI" id="CHEBI:29105"/>
    </cofactor>
</comment>